<feature type="compositionally biased region" description="Low complexity" evidence="1">
    <location>
        <begin position="49"/>
        <end position="63"/>
    </location>
</feature>
<feature type="region of interest" description="Disordered" evidence="1">
    <location>
        <begin position="1"/>
        <end position="141"/>
    </location>
</feature>
<feature type="compositionally biased region" description="Polar residues" evidence="1">
    <location>
        <begin position="109"/>
        <end position="119"/>
    </location>
</feature>
<organism evidence="2">
    <name type="scientific">Arion vulgaris</name>
    <dbReference type="NCBI Taxonomy" id="1028688"/>
    <lineage>
        <taxon>Eukaryota</taxon>
        <taxon>Metazoa</taxon>
        <taxon>Spiralia</taxon>
        <taxon>Lophotrochozoa</taxon>
        <taxon>Mollusca</taxon>
        <taxon>Gastropoda</taxon>
        <taxon>Heterobranchia</taxon>
        <taxon>Euthyneura</taxon>
        <taxon>Panpulmonata</taxon>
        <taxon>Eupulmonata</taxon>
        <taxon>Stylommatophora</taxon>
        <taxon>Helicina</taxon>
        <taxon>Arionoidea</taxon>
        <taxon>Arionidae</taxon>
        <taxon>Arion</taxon>
    </lineage>
</organism>
<dbReference type="AlphaFoldDB" id="A0A0B6XV09"/>
<evidence type="ECO:0000313" key="2">
    <source>
        <dbReference type="EMBL" id="CEK47744.1"/>
    </source>
</evidence>
<gene>
    <name evidence="2" type="primary">ORF2127</name>
</gene>
<evidence type="ECO:0000256" key="1">
    <source>
        <dbReference type="SAM" id="MobiDB-lite"/>
    </source>
</evidence>
<name>A0A0B6XV09_9EUPU</name>
<feature type="compositionally biased region" description="Polar residues" evidence="1">
    <location>
        <begin position="27"/>
        <end position="39"/>
    </location>
</feature>
<feature type="non-terminal residue" evidence="2">
    <location>
        <position position="1"/>
    </location>
</feature>
<dbReference type="EMBL" id="HACG01000879">
    <property type="protein sequence ID" value="CEK47744.1"/>
    <property type="molecule type" value="Transcribed_RNA"/>
</dbReference>
<accession>A0A0B6XV09</accession>
<feature type="compositionally biased region" description="Basic and acidic residues" evidence="1">
    <location>
        <begin position="1"/>
        <end position="10"/>
    </location>
</feature>
<proteinExistence type="predicted"/>
<sequence length="141" mass="15097">IRNLAEKKDTGSLPIPPARRKREKSTSKVSDVTKNQSNSEEQEEKLHKSISSSSSLNESISSNNGTSEIPKPKPRGGKILVSPDEINSGIQSPLPKSRLAALSVDASPSAVTSESSTYLSAKEKPRPKPPPKPKVSIQTTV</sequence>
<protein>
    <submittedName>
        <fullName evidence="2">Uncharacterized protein</fullName>
    </submittedName>
</protein>
<reference evidence="2" key="1">
    <citation type="submission" date="2014-12" db="EMBL/GenBank/DDBJ databases">
        <title>Insight into the proteome of Arion vulgaris.</title>
        <authorList>
            <person name="Aradska J."/>
            <person name="Bulat T."/>
            <person name="Smidak R."/>
            <person name="Sarate P."/>
            <person name="Gangsoo J."/>
            <person name="Sialana F."/>
            <person name="Bilban M."/>
            <person name="Lubec G."/>
        </authorList>
    </citation>
    <scope>NUCLEOTIDE SEQUENCE</scope>
    <source>
        <tissue evidence="2">Skin</tissue>
    </source>
</reference>